<evidence type="ECO:0000256" key="2">
    <source>
        <dbReference type="ARBA" id="ARBA00009122"/>
    </source>
</evidence>
<dbReference type="PANTHER" id="PTHR18820">
    <property type="entry name" value="LEG1"/>
    <property type="match status" value="1"/>
</dbReference>
<proteinExistence type="inferred from homology"/>
<accession>A0ABM0M6K3</accession>
<keyword evidence="6" id="KW-1185">Reference proteome</keyword>
<keyword evidence="4" id="KW-0732">Signal</keyword>
<dbReference type="InterPro" id="IPR008499">
    <property type="entry name" value="Leg1"/>
</dbReference>
<dbReference type="Proteomes" id="UP000694865">
    <property type="component" value="Unplaced"/>
</dbReference>
<dbReference type="GeneID" id="102808090"/>
<name>A0ABM0M6K3_SACKO</name>
<organism evidence="6 7">
    <name type="scientific">Saccoglossus kowalevskii</name>
    <name type="common">Acorn worm</name>
    <dbReference type="NCBI Taxonomy" id="10224"/>
    <lineage>
        <taxon>Eukaryota</taxon>
        <taxon>Metazoa</taxon>
        <taxon>Hemichordata</taxon>
        <taxon>Enteropneusta</taxon>
        <taxon>Harrimaniidae</taxon>
        <taxon>Saccoglossus</taxon>
    </lineage>
</organism>
<dbReference type="RefSeq" id="XP_006815644.1">
    <property type="nucleotide sequence ID" value="XM_006815581.1"/>
</dbReference>
<dbReference type="PANTHER" id="PTHR18820:SF1">
    <property type="entry name" value="PROTEIN LEG1 HOMOLOG"/>
    <property type="match status" value="1"/>
</dbReference>
<comment type="similarity">
    <text evidence="2">Belongs to the LEG1 family.</text>
</comment>
<sequence>MNYYLSVIPFICAVEAGVIDLEGLQLKLLKPSGRADQYCNSIASCRELIPETFQKWIEFYKGHCTPIDAAQLDYLLYYMWDAHKASLESAYEIFEDLLSGYPLAEQKVGRGWAHFVEYIAFLRLITNCTYTYFFEELSLPKRLLRDGDHPPFIRDLTVYENQSLAIINVLLFVDSYTGNCGVTTTRKKVHFSGNLIRDKGISKMSKKY</sequence>
<reference evidence="7" key="1">
    <citation type="submission" date="2025-08" db="UniProtKB">
        <authorList>
            <consortium name="RefSeq"/>
        </authorList>
    </citation>
    <scope>IDENTIFICATION</scope>
    <source>
        <tissue evidence="7">Testes</tissue>
    </source>
</reference>
<evidence type="ECO:0000313" key="7">
    <source>
        <dbReference type="RefSeq" id="XP_006815644.1"/>
    </source>
</evidence>
<evidence type="ECO:0000256" key="5">
    <source>
        <dbReference type="ARBA" id="ARBA00023180"/>
    </source>
</evidence>
<dbReference type="Pfam" id="PF05612">
    <property type="entry name" value="Leg1"/>
    <property type="match status" value="1"/>
</dbReference>
<comment type="subcellular location">
    <subcellularLocation>
        <location evidence="1">Secreted</location>
    </subcellularLocation>
</comment>
<evidence type="ECO:0000256" key="3">
    <source>
        <dbReference type="ARBA" id="ARBA00022525"/>
    </source>
</evidence>
<evidence type="ECO:0000256" key="4">
    <source>
        <dbReference type="ARBA" id="ARBA00022729"/>
    </source>
</evidence>
<keyword evidence="3" id="KW-0964">Secreted</keyword>
<keyword evidence="5" id="KW-0325">Glycoprotein</keyword>
<gene>
    <name evidence="7" type="primary">LOC102808090</name>
</gene>
<protein>
    <submittedName>
        <fullName evidence="7">UPF0762 protein C6orf58-like</fullName>
    </submittedName>
</protein>
<evidence type="ECO:0000313" key="6">
    <source>
        <dbReference type="Proteomes" id="UP000694865"/>
    </source>
</evidence>
<evidence type="ECO:0000256" key="1">
    <source>
        <dbReference type="ARBA" id="ARBA00004613"/>
    </source>
</evidence>